<protein>
    <submittedName>
        <fullName evidence="1">Uncharacterized protein</fullName>
    </submittedName>
</protein>
<comment type="caution">
    <text evidence="1">The sequence shown here is derived from an EMBL/GenBank/DDBJ whole genome shotgun (WGS) entry which is preliminary data.</text>
</comment>
<accession>A0A523QJ64</accession>
<dbReference type="AlphaFoldDB" id="A0A523QJ64"/>
<dbReference type="Proteomes" id="UP000320781">
    <property type="component" value="Unassembled WGS sequence"/>
</dbReference>
<dbReference type="EMBL" id="SOKU01000183">
    <property type="protein sequence ID" value="TES85702.1"/>
    <property type="molecule type" value="Genomic_DNA"/>
</dbReference>
<gene>
    <name evidence="1" type="ORF">E3J95_03845</name>
</gene>
<name>A0A523QJ64_UNCAE</name>
<evidence type="ECO:0000313" key="1">
    <source>
        <dbReference type="EMBL" id="TES85702.1"/>
    </source>
</evidence>
<organism evidence="1 2">
    <name type="scientific">Aerophobetes bacterium</name>
    <dbReference type="NCBI Taxonomy" id="2030807"/>
    <lineage>
        <taxon>Bacteria</taxon>
        <taxon>Candidatus Aerophobota</taxon>
    </lineage>
</organism>
<evidence type="ECO:0000313" key="2">
    <source>
        <dbReference type="Proteomes" id="UP000320781"/>
    </source>
</evidence>
<reference evidence="1 2" key="1">
    <citation type="submission" date="2019-03" db="EMBL/GenBank/DDBJ databases">
        <title>Metabolic potential of uncultured bacteria and archaea associated with petroleum seepage in deep-sea sediments.</title>
        <authorList>
            <person name="Dong X."/>
            <person name="Hubert C."/>
        </authorList>
    </citation>
    <scope>NUCLEOTIDE SEQUENCE [LARGE SCALE GENOMIC DNA]</scope>
    <source>
        <strain evidence="1">E44_bin92</strain>
    </source>
</reference>
<sequence length="123" mass="14121">MPFKRFDVPRRTLAQPAVTIVKGSGKMWLNSPATKYFGKFRRVAFFWDQERRTIGLRPTNAVAGTAVLSRRRKGGGASISAKTFLSHYGLFPWEKRVIEIAWNEKEKLLELDLEKKPLWASPD</sequence>
<proteinExistence type="predicted"/>